<keyword evidence="4" id="KW-1185">Reference proteome</keyword>
<feature type="compositionally biased region" description="Polar residues" evidence="1">
    <location>
        <begin position="399"/>
        <end position="408"/>
    </location>
</feature>
<feature type="compositionally biased region" description="Polar residues" evidence="1">
    <location>
        <begin position="159"/>
        <end position="175"/>
    </location>
</feature>
<feature type="region of interest" description="Disordered" evidence="1">
    <location>
        <begin position="514"/>
        <end position="543"/>
    </location>
</feature>
<evidence type="ECO:0000256" key="1">
    <source>
        <dbReference type="SAM" id="MobiDB-lite"/>
    </source>
</evidence>
<name>A0A9P6VS82_9HELO</name>
<proteinExistence type="predicted"/>
<dbReference type="PANTHER" id="PTHR42031">
    <property type="entry name" value="KEY LIME PATHOGENICITY PROTEIN"/>
    <property type="match status" value="1"/>
</dbReference>
<dbReference type="EMBL" id="VNKQ01000002">
    <property type="protein sequence ID" value="KAG0652675.1"/>
    <property type="molecule type" value="Genomic_DNA"/>
</dbReference>
<feature type="compositionally biased region" description="Polar residues" evidence="1">
    <location>
        <begin position="562"/>
        <end position="571"/>
    </location>
</feature>
<feature type="compositionally biased region" description="Basic residues" evidence="1">
    <location>
        <begin position="54"/>
        <end position="68"/>
    </location>
</feature>
<feature type="compositionally biased region" description="Basic residues" evidence="1">
    <location>
        <begin position="514"/>
        <end position="524"/>
    </location>
</feature>
<protein>
    <recommendedName>
        <fullName evidence="2">DUF7896 domain-containing protein</fullName>
    </recommendedName>
</protein>
<accession>A0A9P6VS82</accession>
<dbReference type="InterPro" id="IPR057218">
    <property type="entry name" value="DUF7896"/>
</dbReference>
<feature type="compositionally biased region" description="Basic and acidic residues" evidence="1">
    <location>
        <begin position="86"/>
        <end position="95"/>
    </location>
</feature>
<sequence>MSNLRIDTHINFDHHQQQQQQQQQSGELELLLAQQAEIQARIASLSSNGLNHRSPIHKQHQQPLRRSHSNVPRSISSSGTSMARHRSSDRIEAPLRTRALSQQSAHSMARTNSRASASARATGNLPFTQTGNMPPPLLTDSRRENSVEAWANLDQPFNSYTFSHQPAPMQRSSSQRKPELEQVPELDSLPGDSVADYLQRTGLTGTPLLQLPVSPMTIPNHRFSAGSRQSYNIPTPTTPTSESLTTATTLTSNMSRQNSLCNEPLLEGIQMMKFNSNTSLSTDINAVDHTLYDQFTPHSSRHRRCSSNEEQSQLLTGAGGASYDSQFSHSFSAVEANDAQFHSSGSIFGEKMEKSESNESISSSSSTASSRSKQRLQAQIAAARPLMPKGGSEDHAMSRESSSQSMTRLDSKGGSQDKIAISKPTYQRPKHDRVYCRQCDDHAEGFRGEHELRRHQDRQHKLMVKKWICIQSSQSPPDVKPVVPLHKCKACTTQKKRYGAYYNAAAHLRRAHFRPKATKGRAKTSKMEDTQKRGGKAGGDWPTMADLKSWMREVEEPATEYPLTSAQQQEANESDDDDPFDFDEHFPSNNMNTISSGSFDTPFAISDASFNIYPSPISSELFNMQNMQPDLSSPHQVIGSSSMNFTSSQSSFDNFPTSSNFQNDPLAFLDSSSLPNHIPLQNNYDDQFGLVDAVNFSYV</sequence>
<feature type="region of interest" description="Disordered" evidence="1">
    <location>
        <begin position="223"/>
        <end position="244"/>
    </location>
</feature>
<reference evidence="3" key="1">
    <citation type="submission" date="2019-07" db="EMBL/GenBank/DDBJ databases">
        <title>Hyphodiscus hymeniophilus genome sequencing and assembly.</title>
        <authorList>
            <person name="Kramer G."/>
            <person name="Nodwell J."/>
        </authorList>
    </citation>
    <scope>NUCLEOTIDE SEQUENCE</scope>
    <source>
        <strain evidence="3">ATCC 34498</strain>
    </source>
</reference>
<evidence type="ECO:0000313" key="3">
    <source>
        <dbReference type="EMBL" id="KAG0652675.1"/>
    </source>
</evidence>
<feature type="region of interest" description="Disordered" evidence="1">
    <location>
        <begin position="297"/>
        <end position="321"/>
    </location>
</feature>
<feature type="region of interest" description="Disordered" evidence="1">
    <location>
        <begin position="49"/>
        <end position="140"/>
    </location>
</feature>
<feature type="compositionally biased region" description="Acidic residues" evidence="1">
    <location>
        <begin position="572"/>
        <end position="581"/>
    </location>
</feature>
<feature type="compositionally biased region" description="Polar residues" evidence="1">
    <location>
        <begin position="69"/>
        <end position="81"/>
    </location>
</feature>
<feature type="region of interest" description="Disordered" evidence="1">
    <location>
        <begin position="352"/>
        <end position="427"/>
    </location>
</feature>
<feature type="compositionally biased region" description="Low complexity" evidence="1">
    <location>
        <begin position="234"/>
        <end position="244"/>
    </location>
</feature>
<dbReference type="Proteomes" id="UP000785200">
    <property type="component" value="Unassembled WGS sequence"/>
</dbReference>
<evidence type="ECO:0000259" key="2">
    <source>
        <dbReference type="Pfam" id="PF25438"/>
    </source>
</evidence>
<feature type="region of interest" description="Disordered" evidence="1">
    <location>
        <begin position="557"/>
        <end position="593"/>
    </location>
</feature>
<feature type="compositionally biased region" description="Low complexity" evidence="1">
    <location>
        <begin position="109"/>
        <end position="122"/>
    </location>
</feature>
<evidence type="ECO:0000313" key="4">
    <source>
        <dbReference type="Proteomes" id="UP000785200"/>
    </source>
</evidence>
<dbReference type="AlphaFoldDB" id="A0A9P6VS82"/>
<dbReference type="Pfam" id="PF25438">
    <property type="entry name" value="DUF7896"/>
    <property type="match status" value="1"/>
</dbReference>
<dbReference type="OrthoDB" id="5377599at2759"/>
<feature type="domain" description="DUF7896" evidence="2">
    <location>
        <begin position="463"/>
        <end position="554"/>
    </location>
</feature>
<dbReference type="PANTHER" id="PTHR42031:SF1">
    <property type="entry name" value="KEY LIME PATHOGENICITY PROTEIN"/>
    <property type="match status" value="1"/>
</dbReference>
<comment type="caution">
    <text evidence="3">The sequence shown here is derived from an EMBL/GenBank/DDBJ whole genome shotgun (WGS) entry which is preliminary data.</text>
</comment>
<feature type="region of interest" description="Disordered" evidence="1">
    <location>
        <begin position="159"/>
        <end position="193"/>
    </location>
</feature>
<gene>
    <name evidence="3" type="ORF">D0Z07_0716</name>
</gene>
<feature type="compositionally biased region" description="Low complexity" evidence="1">
    <location>
        <begin position="358"/>
        <end position="371"/>
    </location>
</feature>
<organism evidence="3 4">
    <name type="scientific">Hyphodiscus hymeniophilus</name>
    <dbReference type="NCBI Taxonomy" id="353542"/>
    <lineage>
        <taxon>Eukaryota</taxon>
        <taxon>Fungi</taxon>
        <taxon>Dikarya</taxon>
        <taxon>Ascomycota</taxon>
        <taxon>Pezizomycotina</taxon>
        <taxon>Leotiomycetes</taxon>
        <taxon>Helotiales</taxon>
        <taxon>Hyphodiscaceae</taxon>
        <taxon>Hyphodiscus</taxon>
    </lineage>
</organism>